<dbReference type="RefSeq" id="WP_367723953.1">
    <property type="nucleotide sequence ID" value="NZ_JBFOCH010000042.1"/>
</dbReference>
<feature type="compositionally biased region" description="Basic and acidic residues" evidence="1">
    <location>
        <begin position="34"/>
        <end position="58"/>
    </location>
</feature>
<protein>
    <recommendedName>
        <fullName evidence="4">DUF2735 domain-containing protein</fullName>
    </recommendedName>
</protein>
<dbReference type="Proteomes" id="UP001556196">
    <property type="component" value="Unassembled WGS sequence"/>
</dbReference>
<evidence type="ECO:0000256" key="1">
    <source>
        <dbReference type="SAM" id="MobiDB-lite"/>
    </source>
</evidence>
<organism evidence="2 3">
    <name type="scientific">Mesorhizobium marinum</name>
    <dbReference type="NCBI Taxonomy" id="3228790"/>
    <lineage>
        <taxon>Bacteria</taxon>
        <taxon>Pseudomonadati</taxon>
        <taxon>Pseudomonadota</taxon>
        <taxon>Alphaproteobacteria</taxon>
        <taxon>Hyphomicrobiales</taxon>
        <taxon>Phyllobacteriaceae</taxon>
        <taxon>Mesorhizobium</taxon>
    </lineage>
</organism>
<sequence>MGSVLAFAPRDAAPTKKPPAAGATASIVIFPGVRYERPDDRSQDVRTARDARREKPRH</sequence>
<comment type="caution">
    <text evidence="2">The sequence shown here is derived from an EMBL/GenBank/DDBJ whole genome shotgun (WGS) entry which is preliminary data.</text>
</comment>
<accession>A0ABV3R2N9</accession>
<feature type="region of interest" description="Disordered" evidence="1">
    <location>
        <begin position="1"/>
        <end position="58"/>
    </location>
</feature>
<name>A0ABV3R2N9_9HYPH</name>
<evidence type="ECO:0008006" key="4">
    <source>
        <dbReference type="Google" id="ProtNLM"/>
    </source>
</evidence>
<evidence type="ECO:0000313" key="3">
    <source>
        <dbReference type="Proteomes" id="UP001556196"/>
    </source>
</evidence>
<gene>
    <name evidence="2" type="ORF">ABUE31_12620</name>
</gene>
<reference evidence="2 3" key="1">
    <citation type="submission" date="2024-06" db="EMBL/GenBank/DDBJ databases">
        <authorList>
            <person name="Tuo L."/>
        </authorList>
    </citation>
    <scope>NUCLEOTIDE SEQUENCE [LARGE SCALE GENOMIC DNA]</scope>
    <source>
        <strain evidence="2 3">ZMM04-5</strain>
    </source>
</reference>
<evidence type="ECO:0000313" key="2">
    <source>
        <dbReference type="EMBL" id="MEW9806827.1"/>
    </source>
</evidence>
<dbReference type="EMBL" id="JBFOCI010000003">
    <property type="protein sequence ID" value="MEW9806827.1"/>
    <property type="molecule type" value="Genomic_DNA"/>
</dbReference>
<proteinExistence type="predicted"/>
<keyword evidence="3" id="KW-1185">Reference proteome</keyword>